<organism evidence="1 2">
    <name type="scientific">Gymnopilus junonius</name>
    <name type="common">Spectacular rustgill mushroom</name>
    <name type="synonym">Gymnopilus spectabilis subsp. junonius</name>
    <dbReference type="NCBI Taxonomy" id="109634"/>
    <lineage>
        <taxon>Eukaryota</taxon>
        <taxon>Fungi</taxon>
        <taxon>Dikarya</taxon>
        <taxon>Basidiomycota</taxon>
        <taxon>Agaricomycotina</taxon>
        <taxon>Agaricomycetes</taxon>
        <taxon>Agaricomycetidae</taxon>
        <taxon>Agaricales</taxon>
        <taxon>Agaricineae</taxon>
        <taxon>Hymenogastraceae</taxon>
        <taxon>Gymnopilus</taxon>
    </lineage>
</organism>
<sequence length="152" mass="17028">MEALISGLIDIGTGLITQLTNLITVQHTTNQTLLAHTQAQPTVNVNTSASIKPEQPRNYDGNPNCVTAFIQELRAYFYMANVMDIQKQIFFAISKIHGGRNDIATAWSDAIRNNIMERNDEIAWITILSNTSDYSTLRMKPSMPSKHCNKET</sequence>
<name>A0A9P5NID1_GYMJU</name>
<gene>
    <name evidence="1" type="ORF">CPB84DRAFT_1749860</name>
</gene>
<dbReference type="OrthoDB" id="3018079at2759"/>
<protein>
    <submittedName>
        <fullName evidence="1">Uncharacterized protein</fullName>
    </submittedName>
</protein>
<accession>A0A9P5NID1</accession>
<proteinExistence type="predicted"/>
<comment type="caution">
    <text evidence="1">The sequence shown here is derived from an EMBL/GenBank/DDBJ whole genome shotgun (WGS) entry which is preliminary data.</text>
</comment>
<evidence type="ECO:0000313" key="2">
    <source>
        <dbReference type="Proteomes" id="UP000724874"/>
    </source>
</evidence>
<keyword evidence="2" id="KW-1185">Reference proteome</keyword>
<dbReference type="EMBL" id="JADNYJ010000093">
    <property type="protein sequence ID" value="KAF8886881.1"/>
    <property type="molecule type" value="Genomic_DNA"/>
</dbReference>
<reference evidence="1" key="1">
    <citation type="submission" date="2020-11" db="EMBL/GenBank/DDBJ databases">
        <authorList>
            <consortium name="DOE Joint Genome Institute"/>
            <person name="Ahrendt S."/>
            <person name="Riley R."/>
            <person name="Andreopoulos W."/>
            <person name="LaButti K."/>
            <person name="Pangilinan J."/>
            <person name="Ruiz-duenas F.J."/>
            <person name="Barrasa J.M."/>
            <person name="Sanchez-Garcia M."/>
            <person name="Camarero S."/>
            <person name="Miyauchi S."/>
            <person name="Serrano A."/>
            <person name="Linde D."/>
            <person name="Babiker R."/>
            <person name="Drula E."/>
            <person name="Ayuso-Fernandez I."/>
            <person name="Pacheco R."/>
            <person name="Padilla G."/>
            <person name="Ferreira P."/>
            <person name="Barriuso J."/>
            <person name="Kellner H."/>
            <person name="Castanera R."/>
            <person name="Alfaro M."/>
            <person name="Ramirez L."/>
            <person name="Pisabarro A.G."/>
            <person name="Kuo A."/>
            <person name="Tritt A."/>
            <person name="Lipzen A."/>
            <person name="He G."/>
            <person name="Yan M."/>
            <person name="Ng V."/>
            <person name="Cullen D."/>
            <person name="Martin F."/>
            <person name="Rosso M.-N."/>
            <person name="Henrissat B."/>
            <person name="Hibbett D."/>
            <person name="Martinez A.T."/>
            <person name="Grigoriev I.V."/>
        </authorList>
    </citation>
    <scope>NUCLEOTIDE SEQUENCE</scope>
    <source>
        <strain evidence="1">AH 44721</strain>
    </source>
</reference>
<evidence type="ECO:0000313" key="1">
    <source>
        <dbReference type="EMBL" id="KAF8886881.1"/>
    </source>
</evidence>
<dbReference type="Proteomes" id="UP000724874">
    <property type="component" value="Unassembled WGS sequence"/>
</dbReference>
<dbReference type="AlphaFoldDB" id="A0A9P5NID1"/>